<dbReference type="PANTHER" id="PTHR32303:SF4">
    <property type="entry name" value="QUINOPROTEIN GLUCOSE DEHYDROGENASE"/>
    <property type="match status" value="1"/>
</dbReference>
<keyword evidence="3 8" id="KW-0349">Heme</keyword>
<evidence type="ECO:0000256" key="3">
    <source>
        <dbReference type="ARBA" id="ARBA00022617"/>
    </source>
</evidence>
<keyword evidence="11" id="KW-1185">Reference proteome</keyword>
<keyword evidence="6" id="KW-0560">Oxidoreductase</keyword>
<dbReference type="SUPFAM" id="SSF46626">
    <property type="entry name" value="Cytochrome c"/>
    <property type="match status" value="1"/>
</dbReference>
<evidence type="ECO:0000256" key="6">
    <source>
        <dbReference type="ARBA" id="ARBA00023002"/>
    </source>
</evidence>
<evidence type="ECO:0000256" key="2">
    <source>
        <dbReference type="ARBA" id="ARBA00008156"/>
    </source>
</evidence>
<comment type="cofactor">
    <cofactor evidence="1">
        <name>pyrroloquinoline quinone</name>
        <dbReference type="ChEBI" id="CHEBI:58442"/>
    </cofactor>
</comment>
<proteinExistence type="inferred from homology"/>
<dbReference type="SUPFAM" id="SSF50998">
    <property type="entry name" value="Quinoprotein alcohol dehydrogenase-like"/>
    <property type="match status" value="1"/>
</dbReference>
<comment type="similarity">
    <text evidence="2">Belongs to the bacterial PQQ dehydrogenase family.</text>
</comment>
<dbReference type="InterPro" id="IPR002372">
    <property type="entry name" value="PQQ_rpt_dom"/>
</dbReference>
<evidence type="ECO:0000256" key="8">
    <source>
        <dbReference type="PROSITE-ProRule" id="PRU00433"/>
    </source>
</evidence>
<dbReference type="Gene3D" id="2.140.10.10">
    <property type="entry name" value="Quinoprotein alcohol dehydrogenase-like superfamily"/>
    <property type="match status" value="2"/>
</dbReference>
<evidence type="ECO:0000259" key="9">
    <source>
        <dbReference type="PROSITE" id="PS51007"/>
    </source>
</evidence>
<dbReference type="InterPro" id="IPR011047">
    <property type="entry name" value="Quinoprotein_ADH-like_sf"/>
</dbReference>
<dbReference type="RefSeq" id="WP_172659768.1">
    <property type="nucleotide sequence ID" value="NZ_JABMKW010000008.1"/>
</dbReference>
<comment type="caution">
    <text evidence="10">The sequence shown here is derived from an EMBL/GenBank/DDBJ whole genome shotgun (WGS) entry which is preliminary data.</text>
</comment>
<keyword evidence="4 8" id="KW-0479">Metal-binding</keyword>
<reference evidence="10 11" key="1">
    <citation type="submission" date="2024-03" db="EMBL/GenBank/DDBJ databases">
        <title>Sequence of Lycoming College Course Isolates.</title>
        <authorList>
            <person name="Plotts O."/>
            <person name="Newman J."/>
        </authorList>
    </citation>
    <scope>NUCLEOTIDE SEQUENCE [LARGE SCALE GENOMIC DNA]</scope>
    <source>
        <strain evidence="10 11">CJB-3</strain>
    </source>
</reference>
<dbReference type="Gene3D" id="1.10.760.10">
    <property type="entry name" value="Cytochrome c-like domain"/>
    <property type="match status" value="1"/>
</dbReference>
<dbReference type="InterPro" id="IPR017511">
    <property type="entry name" value="PQQ_mDH"/>
</dbReference>
<dbReference type="CDD" id="cd10280">
    <property type="entry name" value="PQQ_mGDH"/>
    <property type="match status" value="1"/>
</dbReference>
<dbReference type="Proteomes" id="UP001378956">
    <property type="component" value="Unassembled WGS sequence"/>
</dbReference>
<evidence type="ECO:0000313" key="11">
    <source>
        <dbReference type="Proteomes" id="UP001378956"/>
    </source>
</evidence>
<feature type="domain" description="Cytochrome c" evidence="9">
    <location>
        <begin position="502"/>
        <end position="577"/>
    </location>
</feature>
<evidence type="ECO:0000313" key="10">
    <source>
        <dbReference type="EMBL" id="MEJ2903197.1"/>
    </source>
</evidence>
<evidence type="ECO:0000256" key="7">
    <source>
        <dbReference type="ARBA" id="ARBA00023004"/>
    </source>
</evidence>
<dbReference type="Pfam" id="PF13442">
    <property type="entry name" value="Cytochrome_CBB3"/>
    <property type="match status" value="1"/>
</dbReference>
<protein>
    <submittedName>
        <fullName evidence="10">PQQ-binding-like beta-propeller repeat protein</fullName>
    </submittedName>
</protein>
<gene>
    <name evidence="10" type="ORF">WAE58_12215</name>
</gene>
<organism evidence="10 11">
    <name type="scientific">Pedobacter panaciterrae</name>
    <dbReference type="NCBI Taxonomy" id="363849"/>
    <lineage>
        <taxon>Bacteria</taxon>
        <taxon>Pseudomonadati</taxon>
        <taxon>Bacteroidota</taxon>
        <taxon>Sphingobacteriia</taxon>
        <taxon>Sphingobacteriales</taxon>
        <taxon>Sphingobacteriaceae</taxon>
        <taxon>Pedobacter</taxon>
    </lineage>
</organism>
<dbReference type="InterPro" id="IPR018391">
    <property type="entry name" value="PQQ_b-propeller_rpt"/>
</dbReference>
<dbReference type="PANTHER" id="PTHR32303">
    <property type="entry name" value="QUINOPROTEIN ALCOHOL DEHYDROGENASE (CYTOCHROME C)"/>
    <property type="match status" value="1"/>
</dbReference>
<evidence type="ECO:0000256" key="5">
    <source>
        <dbReference type="ARBA" id="ARBA00022729"/>
    </source>
</evidence>
<sequence>MTISKKHLLGLLTVSGLLLAYKSDKIGSNSTFDFASTARYADTIGKYRDWKVTGGNGENIKYSKLKQINTSNVSRLKVAWVYHSEQNDNTKFGSIQCNPIIVNNVLYGVSPKLKLFAIDAATGKEKWNFDPADSTINKTWHRNSVNMNRGVAYWQEGADKRIIYTVGPIAFAINAVSGKLISSFGKDGGIDLRKGLGREESKVFVAPTSPVMVYKNLFFLSGYVGEETPGYIRAFDVKTGKQKWVFHTIPMPGEPGYETWEDKTAYKRMGSTNSWSGFSLDEKRGMLFAGTGNPSNDFYGGDRLGKGLYANCVLALDVLTGKLKWHFQTVHHDVWDMDISSPPILTTITRQGKKIDAVAQTTKTGLIFVFERATGKPLFPIVEKKMITNTPIIGEKLWPTQPFPVLPKPFARQILTENDLNTLVSDSSQQDIKKRFKTYRSQGIYTPPTKEGTIIFPGYDGGGEWGGPAFDPESNILYVNANEMAWVLNLVENEPPVTTAQTNLEAGAALYNKHCMVCHGPERLGAGDYPSIVGVEKKYNLTQFTELLSTGRRMMPGFNHLSKEEKNAIGSFILDLKAEQAKPYTGKSEAKTAKAAKPSYGSTGYNKFLTKEGYPAISPPWGTLNAINLNTGKYVWKVPFGEFEELKKKGVPTTGRENYGGPVVTAGGLIFIGATADGKFRAIDKKTGKILFETDLPAPGVATPAVYEADGKQYVVIACGGSKWGGKSSDAYVAFTL</sequence>
<dbReference type="PROSITE" id="PS51007">
    <property type="entry name" value="CYTC"/>
    <property type="match status" value="1"/>
</dbReference>
<dbReference type="InterPro" id="IPR036909">
    <property type="entry name" value="Cyt_c-like_dom_sf"/>
</dbReference>
<keyword evidence="7 8" id="KW-0408">Iron</keyword>
<dbReference type="EMBL" id="JBBEUB010000003">
    <property type="protein sequence ID" value="MEJ2903197.1"/>
    <property type="molecule type" value="Genomic_DNA"/>
</dbReference>
<dbReference type="InterPro" id="IPR009056">
    <property type="entry name" value="Cyt_c-like_dom"/>
</dbReference>
<accession>A0ABU8NP08</accession>
<evidence type="ECO:0000256" key="1">
    <source>
        <dbReference type="ARBA" id="ARBA00001931"/>
    </source>
</evidence>
<dbReference type="SMART" id="SM00564">
    <property type="entry name" value="PQQ"/>
    <property type="match status" value="4"/>
</dbReference>
<dbReference type="Pfam" id="PF01011">
    <property type="entry name" value="PQQ"/>
    <property type="match status" value="2"/>
</dbReference>
<keyword evidence="5" id="KW-0732">Signal</keyword>
<evidence type="ECO:0000256" key="4">
    <source>
        <dbReference type="ARBA" id="ARBA00022723"/>
    </source>
</evidence>
<name>A0ABU8NP08_9SPHI</name>